<gene>
    <name evidence="1" type="ORF">IV57_GL000337</name>
</gene>
<protein>
    <recommendedName>
        <fullName evidence="3">Transcription regulator</fullName>
    </recommendedName>
</protein>
<dbReference type="InterPro" id="IPR009057">
    <property type="entry name" value="Homeodomain-like_sf"/>
</dbReference>
<dbReference type="RefSeq" id="WP_157051924.1">
    <property type="nucleotide sequence ID" value="NZ_JQCF01000010.1"/>
</dbReference>
<organism evidence="1 2">
    <name type="scientific">Companilactobacillus kimchiensis</name>
    <dbReference type="NCBI Taxonomy" id="993692"/>
    <lineage>
        <taxon>Bacteria</taxon>
        <taxon>Bacillati</taxon>
        <taxon>Bacillota</taxon>
        <taxon>Bacilli</taxon>
        <taxon>Lactobacillales</taxon>
        <taxon>Lactobacillaceae</taxon>
        <taxon>Companilactobacillus</taxon>
    </lineage>
</organism>
<sequence length="184" mass="21592">MTKIFLDEQIKIDQRKHRSEGKLLNALSFEYKKGMDFDKLEIKQFCQDAGVSRATFYRHHQDLTDVVVVQFLIVIAEFKKQIDATEKIDFDNASEIVINTIYDNLELIKILQWSNLQPKIQPLFSGMTRQILMLREYNKIKQEFVSEFLANAILDFAQQIALAQEPIDRSEALELYRLLIPNHL</sequence>
<dbReference type="Proteomes" id="UP000051006">
    <property type="component" value="Unassembled WGS sequence"/>
</dbReference>
<dbReference type="EMBL" id="JQCF01000010">
    <property type="protein sequence ID" value="KRN99281.1"/>
    <property type="molecule type" value="Genomic_DNA"/>
</dbReference>
<dbReference type="PATRIC" id="fig|993692.3.peg.342"/>
<comment type="caution">
    <text evidence="1">The sequence shown here is derived from an EMBL/GenBank/DDBJ whole genome shotgun (WGS) entry which is preliminary data.</text>
</comment>
<proteinExistence type="predicted"/>
<reference evidence="1 2" key="1">
    <citation type="journal article" date="2015" name="Genome Announc.">
        <title>Expanding the biotechnology potential of lactobacilli through comparative genomics of 213 strains and associated genera.</title>
        <authorList>
            <person name="Sun Z."/>
            <person name="Harris H.M."/>
            <person name="McCann A."/>
            <person name="Guo C."/>
            <person name="Argimon S."/>
            <person name="Zhang W."/>
            <person name="Yang X."/>
            <person name="Jeffery I.B."/>
            <person name="Cooney J.C."/>
            <person name="Kagawa T.F."/>
            <person name="Liu W."/>
            <person name="Song Y."/>
            <person name="Salvetti E."/>
            <person name="Wrobel A."/>
            <person name="Rasinkangas P."/>
            <person name="Parkhill J."/>
            <person name="Rea M.C."/>
            <person name="O'Sullivan O."/>
            <person name="Ritari J."/>
            <person name="Douillard F.P."/>
            <person name="Paul Ross R."/>
            <person name="Yang R."/>
            <person name="Briner A.E."/>
            <person name="Felis G.E."/>
            <person name="de Vos W.M."/>
            <person name="Barrangou R."/>
            <person name="Klaenhammer T.R."/>
            <person name="Caufield P.W."/>
            <person name="Cui Y."/>
            <person name="Zhang H."/>
            <person name="O'Toole P.W."/>
        </authorList>
    </citation>
    <scope>NUCLEOTIDE SEQUENCE [LARGE SCALE GENOMIC DNA]</scope>
    <source>
        <strain evidence="1 2">DSM 24716</strain>
    </source>
</reference>
<dbReference type="OrthoDB" id="9810250at2"/>
<keyword evidence="2" id="KW-1185">Reference proteome</keyword>
<name>A0A0R2LCR3_9LACO</name>
<dbReference type="STRING" id="993692.IV57_GL000337"/>
<dbReference type="SUPFAM" id="SSF46689">
    <property type="entry name" value="Homeodomain-like"/>
    <property type="match status" value="1"/>
</dbReference>
<dbReference type="Gene3D" id="1.10.357.10">
    <property type="entry name" value="Tetracycline Repressor, domain 2"/>
    <property type="match status" value="1"/>
</dbReference>
<dbReference type="AlphaFoldDB" id="A0A0R2LCR3"/>
<accession>A0A0R2LCR3</accession>
<evidence type="ECO:0000313" key="1">
    <source>
        <dbReference type="EMBL" id="KRN99281.1"/>
    </source>
</evidence>
<evidence type="ECO:0000313" key="2">
    <source>
        <dbReference type="Proteomes" id="UP000051006"/>
    </source>
</evidence>
<evidence type="ECO:0008006" key="3">
    <source>
        <dbReference type="Google" id="ProtNLM"/>
    </source>
</evidence>